<evidence type="ECO:0000313" key="2">
    <source>
        <dbReference type="Proteomes" id="UP001157502"/>
    </source>
</evidence>
<keyword evidence="2" id="KW-1185">Reference proteome</keyword>
<reference evidence="1" key="1">
    <citation type="submission" date="2021-05" db="EMBL/GenBank/DDBJ databases">
        <authorList>
            <person name="Pan Q."/>
            <person name="Jouanno E."/>
            <person name="Zahm M."/>
            <person name="Klopp C."/>
            <person name="Cabau C."/>
            <person name="Louis A."/>
            <person name="Berthelot C."/>
            <person name="Parey E."/>
            <person name="Roest Crollius H."/>
            <person name="Montfort J."/>
            <person name="Robinson-Rechavi M."/>
            <person name="Bouchez O."/>
            <person name="Lampietro C."/>
            <person name="Lopez Roques C."/>
            <person name="Donnadieu C."/>
            <person name="Postlethwait J."/>
            <person name="Bobe J."/>
            <person name="Dillon D."/>
            <person name="Chandos A."/>
            <person name="von Hippel F."/>
            <person name="Guiguen Y."/>
        </authorList>
    </citation>
    <scope>NUCLEOTIDE SEQUENCE</scope>
    <source>
        <strain evidence="1">YG-Jan2019</strain>
    </source>
</reference>
<organism evidence="1 2">
    <name type="scientific">Dallia pectoralis</name>
    <name type="common">Alaska blackfish</name>
    <dbReference type="NCBI Taxonomy" id="75939"/>
    <lineage>
        <taxon>Eukaryota</taxon>
        <taxon>Metazoa</taxon>
        <taxon>Chordata</taxon>
        <taxon>Craniata</taxon>
        <taxon>Vertebrata</taxon>
        <taxon>Euteleostomi</taxon>
        <taxon>Actinopterygii</taxon>
        <taxon>Neopterygii</taxon>
        <taxon>Teleostei</taxon>
        <taxon>Protacanthopterygii</taxon>
        <taxon>Esociformes</taxon>
        <taxon>Umbridae</taxon>
        <taxon>Dallia</taxon>
    </lineage>
</organism>
<dbReference type="Proteomes" id="UP001157502">
    <property type="component" value="Chromosome 29"/>
</dbReference>
<protein>
    <submittedName>
        <fullName evidence="1">Uncharacterized protein</fullName>
    </submittedName>
</protein>
<evidence type="ECO:0000313" key="1">
    <source>
        <dbReference type="EMBL" id="KAJ7989307.1"/>
    </source>
</evidence>
<proteinExistence type="predicted"/>
<dbReference type="EMBL" id="CM055756">
    <property type="protein sequence ID" value="KAJ7989307.1"/>
    <property type="molecule type" value="Genomic_DNA"/>
</dbReference>
<accession>A0ACC2FD87</accession>
<sequence length="106" mass="11993">MMGPTTRTLLRPRSYRLPHQMTPIQTLRQSPKVPTLTPDTSMPGYPHRLVYPARHQEVTRGRFLATKDPGVGGSRSNGWSGWSVVDAICYGKTTPRQQLTLCQIRF</sequence>
<name>A0ACC2FD87_DALPE</name>
<comment type="caution">
    <text evidence="1">The sequence shown here is derived from an EMBL/GenBank/DDBJ whole genome shotgun (WGS) entry which is preliminary data.</text>
</comment>
<gene>
    <name evidence="1" type="ORF">DPEC_G00303190</name>
</gene>